<name>A0A0A7RYY4_FRIPE</name>
<dbReference type="HOGENOM" id="CLU_2301743_0_0_6"/>
<dbReference type="Proteomes" id="UP000030901">
    <property type="component" value="Chromosome"/>
</dbReference>
<dbReference type="KEGG" id="fpp:FPB0191_00674"/>
<dbReference type="EMBL" id="CP009056">
    <property type="protein sequence ID" value="AJA44504.1"/>
    <property type="molecule type" value="Genomic_DNA"/>
</dbReference>
<proteinExistence type="predicted"/>
<organism evidence="1 2">
    <name type="scientific">Frischella perrara</name>
    <dbReference type="NCBI Taxonomy" id="1267021"/>
    <lineage>
        <taxon>Bacteria</taxon>
        <taxon>Pseudomonadati</taxon>
        <taxon>Pseudomonadota</taxon>
        <taxon>Gammaproteobacteria</taxon>
        <taxon>Orbales</taxon>
        <taxon>Orbaceae</taxon>
        <taxon>Frischella</taxon>
    </lineage>
</organism>
<dbReference type="STRING" id="1267021.FPB0191_00674"/>
<gene>
    <name evidence="1" type="ORF">FPB0191_00674</name>
</gene>
<protein>
    <submittedName>
        <fullName evidence="1">Uncharacterized protein</fullName>
    </submittedName>
</protein>
<reference evidence="1 2" key="1">
    <citation type="journal article" date="2014" name="Appl. Environ. Microbiol.">
        <title>Gut symbionts from distinct hosts exhibit genotoxic activity via divergent colibactin biosynthetic pathways.</title>
        <authorList>
            <person name="Engel P."/>
            <person name="Vizcaino M.I."/>
            <person name="Crawford J.M."/>
        </authorList>
    </citation>
    <scope>NUCLEOTIDE SEQUENCE [LARGE SCALE GENOMIC DNA]</scope>
    <source>
        <strain evidence="1 2">PEB0191</strain>
    </source>
</reference>
<dbReference type="AlphaFoldDB" id="A0A0A7RYY4"/>
<accession>A0A0A7RYY4</accession>
<evidence type="ECO:0000313" key="2">
    <source>
        <dbReference type="Proteomes" id="UP000030901"/>
    </source>
</evidence>
<keyword evidence="2" id="KW-1185">Reference proteome</keyword>
<sequence>MEATTNITRKQLVGKIAYKGSCYSLNSRNSVNNGHFTRKQLDKSCDRNEPLSRNVNDLSNFPYCCKVNIDNVLVYVSEKSEKYNRNKFMTSLYSQVNIHH</sequence>
<evidence type="ECO:0000313" key="1">
    <source>
        <dbReference type="EMBL" id="AJA44504.1"/>
    </source>
</evidence>